<sequence length="369" mass="42371">MKGVYWLGSAALATLCMVSPVSANDIHFNGFVSVIGGKVLDGREQQYGEFTCPCFIADYPFVGVYTEDWTFDAETTFGLQANMTITDRLSATAQLVSHGSLGYDVSIDWAYLSYNLDDRFTLQAGRKRAPLFYYSDFFDVGYALPWIRAPGDLYGWQIVSYEGANLLYTGAWGAVNVTANVWYGSDEDKNNEELSRIYYLAQVDETWKDQIGVYFDFNYDWLTLRVVYMQNKVDRLIYDEVPPRQRLQDVKQKFAGVTLNIDWQNLVFRSEYNTFDRPSEDNTYYASLVGVGYRLGDWLPMISYSEFEEEAGLWPDEVELHETVSFSLRWDFTPSAAFKLQYDDFTDNTRGDWFVGDSETLSLGIDVVF</sequence>
<proteinExistence type="predicted"/>
<keyword evidence="1" id="KW-0732">Signal</keyword>
<accession>A0A4R6UYJ7</accession>
<dbReference type="InterPro" id="IPR023614">
    <property type="entry name" value="Porin_dom_sf"/>
</dbReference>
<dbReference type="EMBL" id="SNYM01000001">
    <property type="protein sequence ID" value="TDQ51386.1"/>
    <property type="molecule type" value="Genomic_DNA"/>
</dbReference>
<protein>
    <recommendedName>
        <fullName evidence="4">Porin</fullName>
    </recommendedName>
</protein>
<dbReference type="Gene3D" id="2.40.160.10">
    <property type="entry name" value="Porin"/>
    <property type="match status" value="1"/>
</dbReference>
<keyword evidence="3" id="KW-1185">Reference proteome</keyword>
<organism evidence="2 3">
    <name type="scientific">Permianibacter aggregans</name>
    <dbReference type="NCBI Taxonomy" id="1510150"/>
    <lineage>
        <taxon>Bacteria</taxon>
        <taxon>Pseudomonadati</taxon>
        <taxon>Pseudomonadota</taxon>
        <taxon>Gammaproteobacteria</taxon>
        <taxon>Pseudomonadales</taxon>
        <taxon>Pseudomonadaceae</taxon>
        <taxon>Permianibacter</taxon>
    </lineage>
</organism>
<evidence type="ECO:0000313" key="2">
    <source>
        <dbReference type="EMBL" id="TDQ51386.1"/>
    </source>
</evidence>
<dbReference type="SUPFAM" id="SSF56935">
    <property type="entry name" value="Porins"/>
    <property type="match status" value="1"/>
</dbReference>
<evidence type="ECO:0000313" key="3">
    <source>
        <dbReference type="Proteomes" id="UP000295375"/>
    </source>
</evidence>
<dbReference type="Proteomes" id="UP000295375">
    <property type="component" value="Unassembled WGS sequence"/>
</dbReference>
<feature type="chain" id="PRO_5020761136" description="Porin" evidence="1">
    <location>
        <begin position="24"/>
        <end position="369"/>
    </location>
</feature>
<evidence type="ECO:0000256" key="1">
    <source>
        <dbReference type="SAM" id="SignalP"/>
    </source>
</evidence>
<dbReference type="OrthoDB" id="197869at2"/>
<feature type="signal peptide" evidence="1">
    <location>
        <begin position="1"/>
        <end position="23"/>
    </location>
</feature>
<dbReference type="RefSeq" id="WP_133587330.1">
    <property type="nucleotide sequence ID" value="NZ_CP037953.1"/>
</dbReference>
<gene>
    <name evidence="2" type="ORF">EV696_101362</name>
</gene>
<reference evidence="2 3" key="1">
    <citation type="submission" date="2019-03" db="EMBL/GenBank/DDBJ databases">
        <title>Genomic Encyclopedia of Type Strains, Phase IV (KMG-IV): sequencing the most valuable type-strain genomes for metagenomic binning, comparative biology and taxonomic classification.</title>
        <authorList>
            <person name="Goeker M."/>
        </authorList>
    </citation>
    <scope>NUCLEOTIDE SEQUENCE [LARGE SCALE GENOMIC DNA]</scope>
    <source>
        <strain evidence="2 3">DSM 103792</strain>
    </source>
</reference>
<name>A0A4R6UYJ7_9GAMM</name>
<dbReference type="AlphaFoldDB" id="A0A4R6UYJ7"/>
<evidence type="ECO:0008006" key="4">
    <source>
        <dbReference type="Google" id="ProtNLM"/>
    </source>
</evidence>
<comment type="caution">
    <text evidence="2">The sequence shown here is derived from an EMBL/GenBank/DDBJ whole genome shotgun (WGS) entry which is preliminary data.</text>
</comment>